<dbReference type="PATRIC" id="fig|1227271.3.peg.265"/>
<accession>A0A0E2LSU5</accession>
<dbReference type="Gene3D" id="1.10.8.730">
    <property type="match status" value="1"/>
</dbReference>
<feature type="domain" description="TraG P-loop" evidence="2">
    <location>
        <begin position="432"/>
        <end position="852"/>
    </location>
</feature>
<sequence>MRNIRKKCELEEKFPLLAIENGCIVSKDADITVAFSLELPELFTETSPEYAAMHAAWHKAVKVLPVYSILHKQDWFIRESYRPELEKDDLSFLDRSYERHFNERPFLHHSVYLCLTKTTKQRMAQRSDFSTLCRGTLLPKEVRDREAVLKFLEAVDQFERIINDSGCMRLRRLSADEIAGTEDKRGLLDRYHWVHLPYDFLAKEDKRGLLDRYLSLRDDAAGMLEDLRLGADEVRIGDQILCLHTLSDTDDLPAAVATDGRYERLSTDRSDCRLSFAAPVGLMLPCNHIYNQYLFIDDSEENLKRFEKQARNMLSLARFSRSNQINREWIEEYLNVAHSQGLASIRAHFNVLAWSDDREELRQIKNDVGSALALMECRPRHNTTDTATLYWAGMPGNAGDFPSEETFYTFIEPALCFFTAETNYRSSLSPFGIKLSDRLTGKPLHLDISDLPMKRGIITNRNKFVLGPSGSGKSFFMNHLVRQYYEQGTHVLLVDTGNSYQGLCSLIHRKTKGEDGIYFTYTEEEPISFNPFYTDDGVFDVEKKDSIKTLLLTLWKGEEEKISKTESGELGSAVSAYIRLIGSDKEITPNFNTFYEFMRDTYRPELENREIKVSREDFNIDNFLTTLRQYYRGGRFDFLLNSDKNIDLLSKRFIVFEIDAIKENREFFPVVTIIIMEAFINKMRRLKGVRKQLIVEEAWKAIASANMADYLKYMYKTVRKYFGEAIVVTQEVDDIISSPVVKESIINNSDCKILLDQRKYANKFDQIQNLLGLTDKEKSQILSINMDNDPSRLYKEVWIGLGGTQSAVYATEVSAEEYLCYTTEETEKMEVLRLAEKSGGHIEQAIRRLAETKRNRRKDLNHI</sequence>
<reference evidence="3 4" key="1">
    <citation type="submission" date="2013-06" db="EMBL/GenBank/DDBJ databases">
        <authorList>
            <person name="Weinstock G."/>
            <person name="Sodergren E."/>
            <person name="Lobos E.A."/>
            <person name="Fulton L."/>
            <person name="Fulton R."/>
            <person name="Courtney L."/>
            <person name="Fronick C."/>
            <person name="O'Laughlin M."/>
            <person name="Godfrey J."/>
            <person name="Wilson R.M."/>
            <person name="Miner T."/>
            <person name="Farmer C."/>
            <person name="Delehaunty K."/>
            <person name="Cordes M."/>
            <person name="Minx P."/>
            <person name="Tomlinson C."/>
            <person name="Chen J."/>
            <person name="Wollam A."/>
            <person name="Pepin K.H."/>
            <person name="Bhonagiri V."/>
            <person name="Zhang X."/>
            <person name="Warren W."/>
            <person name="Mitreva M."/>
            <person name="Mardis E.R."/>
            <person name="Wilson R.K."/>
        </authorList>
    </citation>
    <scope>NUCLEOTIDE SEQUENCE [LARGE SCALE GENOMIC DNA]</scope>
    <source>
        <strain evidence="3 4">F0570</strain>
    </source>
</reference>
<name>A0A0E2LSU5_PORGN</name>
<protein>
    <submittedName>
        <fullName evidence="3">Conjugation system ATPase, TraG family</fullName>
    </submittedName>
</protein>
<dbReference type="AlphaFoldDB" id="A0A0E2LSU5"/>
<dbReference type="Gene3D" id="3.40.50.300">
    <property type="entry name" value="P-loop containing nucleotide triphosphate hydrolases"/>
    <property type="match status" value="1"/>
</dbReference>
<dbReference type="InterPro" id="IPR043964">
    <property type="entry name" value="P-loop_TraG"/>
</dbReference>
<dbReference type="PANTHER" id="PTHR38467:SF1">
    <property type="entry name" value="CONJUGATIVE TRANSFER: ASSEMBLY"/>
    <property type="match status" value="1"/>
</dbReference>
<organism evidence="3 4">
    <name type="scientific">Porphyromonas gingivalis F0570</name>
    <dbReference type="NCBI Taxonomy" id="1227271"/>
    <lineage>
        <taxon>Bacteria</taxon>
        <taxon>Pseudomonadati</taxon>
        <taxon>Bacteroidota</taxon>
        <taxon>Bacteroidia</taxon>
        <taxon>Bacteroidales</taxon>
        <taxon>Porphyromonadaceae</taxon>
        <taxon>Porphyromonas</taxon>
    </lineage>
</organism>
<comment type="caution">
    <text evidence="3">The sequence shown here is derived from an EMBL/GenBank/DDBJ whole genome shotgun (WGS) entry which is preliminary data.</text>
</comment>
<dbReference type="Proteomes" id="UP000016630">
    <property type="component" value="Unassembled WGS sequence"/>
</dbReference>
<dbReference type="PANTHER" id="PTHR38467">
    <property type="match status" value="1"/>
</dbReference>
<gene>
    <name evidence="3" type="ORF">HMPREF1555_00291</name>
</gene>
<dbReference type="SUPFAM" id="SSF52540">
    <property type="entry name" value="P-loop containing nucleoside triphosphate hydrolases"/>
    <property type="match status" value="1"/>
</dbReference>
<dbReference type="RefSeq" id="WP_021665044.1">
    <property type="nucleotide sequence ID" value="NZ_KI259117.1"/>
</dbReference>
<dbReference type="InterPro" id="IPR027417">
    <property type="entry name" value="P-loop_NTPase"/>
</dbReference>
<dbReference type="Pfam" id="PF12991">
    <property type="entry name" value="DUF3875"/>
    <property type="match status" value="1"/>
</dbReference>
<evidence type="ECO:0000259" key="1">
    <source>
        <dbReference type="Pfam" id="PF12991"/>
    </source>
</evidence>
<dbReference type="InterPro" id="IPR022509">
    <property type="entry name" value="Conjugation_ATPase_TraG"/>
</dbReference>
<dbReference type="InterPro" id="IPR053155">
    <property type="entry name" value="F-pilin_assembly_TraC"/>
</dbReference>
<dbReference type="EMBL" id="AWUW01000019">
    <property type="protein sequence ID" value="ERJ68601.1"/>
    <property type="molecule type" value="Genomic_DNA"/>
</dbReference>
<evidence type="ECO:0000313" key="3">
    <source>
        <dbReference type="EMBL" id="ERJ68601.1"/>
    </source>
</evidence>
<proteinExistence type="predicted"/>
<evidence type="ECO:0000259" key="2">
    <source>
        <dbReference type="Pfam" id="PF19044"/>
    </source>
</evidence>
<feature type="domain" description="TraG N-terminal Bacteroidetes" evidence="1">
    <location>
        <begin position="3"/>
        <end position="55"/>
    </location>
</feature>
<evidence type="ECO:0000313" key="4">
    <source>
        <dbReference type="Proteomes" id="UP000016630"/>
    </source>
</evidence>
<dbReference type="NCBIfam" id="TIGR03783">
    <property type="entry name" value="Bac_Flav_CT_G"/>
    <property type="match status" value="2"/>
</dbReference>
<dbReference type="Pfam" id="PF19044">
    <property type="entry name" value="P-loop_TraG"/>
    <property type="match status" value="1"/>
</dbReference>
<dbReference type="InterPro" id="IPR024451">
    <property type="entry name" value="TraG_N_Bacteroidetes"/>
</dbReference>
<dbReference type="HOGENOM" id="CLU_015522_2_0_10"/>